<evidence type="ECO:0000256" key="1">
    <source>
        <dbReference type="SAM" id="Phobius"/>
    </source>
</evidence>
<keyword evidence="1" id="KW-0472">Membrane</keyword>
<name>A0A9D7XHZ8_9BACT</name>
<evidence type="ECO:0000313" key="2">
    <source>
        <dbReference type="EMBL" id="MBK9796188.1"/>
    </source>
</evidence>
<dbReference type="EMBL" id="JADKIO010000005">
    <property type="protein sequence ID" value="MBK9796188.1"/>
    <property type="molecule type" value="Genomic_DNA"/>
</dbReference>
<feature type="transmembrane region" description="Helical" evidence="1">
    <location>
        <begin position="12"/>
        <end position="29"/>
    </location>
</feature>
<gene>
    <name evidence="2" type="ORF">IPP58_06790</name>
</gene>
<organism evidence="2 3">
    <name type="scientific">Candidatus Geothrix skivensis</name>
    <dbReference type="NCBI Taxonomy" id="2954439"/>
    <lineage>
        <taxon>Bacteria</taxon>
        <taxon>Pseudomonadati</taxon>
        <taxon>Acidobacteriota</taxon>
        <taxon>Holophagae</taxon>
        <taxon>Holophagales</taxon>
        <taxon>Holophagaceae</taxon>
        <taxon>Geothrix</taxon>
    </lineage>
</organism>
<accession>A0A9D7XHZ8</accession>
<dbReference type="AlphaFoldDB" id="A0A9D7XHZ8"/>
<keyword evidence="1" id="KW-0812">Transmembrane</keyword>
<proteinExistence type="predicted"/>
<reference evidence="2" key="1">
    <citation type="submission" date="2020-10" db="EMBL/GenBank/DDBJ databases">
        <title>Connecting structure to function with the recovery of over 1000 high-quality activated sludge metagenome-assembled genomes encoding full-length rRNA genes using long-read sequencing.</title>
        <authorList>
            <person name="Singleton C.M."/>
            <person name="Petriglieri F."/>
            <person name="Kristensen J.M."/>
            <person name="Kirkegaard R.H."/>
            <person name="Michaelsen T.Y."/>
            <person name="Andersen M.H."/>
            <person name="Karst S.M."/>
            <person name="Dueholm M.S."/>
            <person name="Nielsen P.H."/>
            <person name="Albertsen M."/>
        </authorList>
    </citation>
    <scope>NUCLEOTIDE SEQUENCE</scope>
    <source>
        <strain evidence="2">Skiv_18-Q3-R9-52_MAXAC.067</strain>
    </source>
</reference>
<comment type="caution">
    <text evidence="2">The sequence shown here is derived from an EMBL/GenBank/DDBJ whole genome shotgun (WGS) entry which is preliminary data.</text>
</comment>
<evidence type="ECO:0000313" key="3">
    <source>
        <dbReference type="Proteomes" id="UP000886657"/>
    </source>
</evidence>
<protein>
    <submittedName>
        <fullName evidence="2">Uncharacterized protein</fullName>
    </submittedName>
</protein>
<sequence length="207" mass="23349">MDEWLEWCRERWGTLALLGLAGCLGAWWWQGRPLVQPPGILAPQEPLQAEPASRETWSFREHRITPLARFELRARVLSAERYRFDRPAELSPVDLVLGWGPMSDSRVLKAITIRQQDRWYFWSAGQLPIPMGEVSSHSANMHLIPANGSVAARLLALRVGQVLELRGQLIRADGKDGWHWVSSLSRTDTGDGSCEVIWVDSATAADR</sequence>
<dbReference type="Proteomes" id="UP000886657">
    <property type="component" value="Unassembled WGS sequence"/>
</dbReference>
<keyword evidence="1" id="KW-1133">Transmembrane helix</keyword>